<keyword evidence="1" id="KW-0472">Membrane</keyword>
<evidence type="ECO:0000313" key="4">
    <source>
        <dbReference type="Proteomes" id="UP000722125"/>
    </source>
</evidence>
<keyword evidence="4" id="KW-1185">Reference proteome</keyword>
<evidence type="ECO:0000313" key="3">
    <source>
        <dbReference type="EMBL" id="MBT0993824.1"/>
    </source>
</evidence>
<feature type="transmembrane region" description="Helical" evidence="1">
    <location>
        <begin position="326"/>
        <end position="345"/>
    </location>
</feature>
<dbReference type="Gene3D" id="3.40.50.410">
    <property type="entry name" value="von Willebrand factor, type A domain"/>
    <property type="match status" value="1"/>
</dbReference>
<feature type="transmembrane region" description="Helical" evidence="1">
    <location>
        <begin position="68"/>
        <end position="89"/>
    </location>
</feature>
<dbReference type="SUPFAM" id="SSF53300">
    <property type="entry name" value="vWA-like"/>
    <property type="match status" value="1"/>
</dbReference>
<comment type="caution">
    <text evidence="3">The sequence shown here is derived from an EMBL/GenBank/DDBJ whole genome shotgun (WGS) entry which is preliminary data.</text>
</comment>
<evidence type="ECO:0000259" key="2">
    <source>
        <dbReference type="SMART" id="SM00327"/>
    </source>
</evidence>
<sequence length="347" mass="37141">MSATSWPAWGVPAAVTLRPWAFTAVAALVVVGVLVGLLRRHRRGVRVANVDGLLREPALRGWLVRYRVLRVLGALAILAAAGACAVVVAQPQRVETRPQVLANRDIVLCLDVSGSMLPYGEQVVETFETAVDSFEGERIALSVWNSTSRTVFPLTDDYDLVRRELETARLAMRDAVTLSEGGDVDDVDAVLDFFAGTDGIDGEASLIGDGLATCALAFDQVAVDRSRSVLLATDNYLAGEPVYSLEQAADLTVARGAEVYALYPADEGVVDGDGAQLRVVAEQTGGRMFVVTEPGAVDEVVADVQAHQQVQMDADPQRVVVDDEDGWITALAVLTALVVLVGWRLRS</sequence>
<organism evidence="3 4">
    <name type="scientific">Cellulomonas fulva</name>
    <dbReference type="NCBI Taxonomy" id="2835530"/>
    <lineage>
        <taxon>Bacteria</taxon>
        <taxon>Bacillati</taxon>
        <taxon>Actinomycetota</taxon>
        <taxon>Actinomycetes</taxon>
        <taxon>Micrococcales</taxon>
        <taxon>Cellulomonadaceae</taxon>
        <taxon>Cellulomonas</taxon>
    </lineage>
</organism>
<feature type="transmembrane region" description="Helical" evidence="1">
    <location>
        <begin position="20"/>
        <end position="38"/>
    </location>
</feature>
<dbReference type="RefSeq" id="WP_214348025.1">
    <property type="nucleotide sequence ID" value="NZ_JAHBOH010000001.1"/>
</dbReference>
<keyword evidence="1" id="KW-0812">Transmembrane</keyword>
<dbReference type="Pfam" id="PF13519">
    <property type="entry name" value="VWA_2"/>
    <property type="match status" value="1"/>
</dbReference>
<proteinExistence type="predicted"/>
<dbReference type="InterPro" id="IPR036465">
    <property type="entry name" value="vWFA_dom_sf"/>
</dbReference>
<dbReference type="InterPro" id="IPR002035">
    <property type="entry name" value="VWF_A"/>
</dbReference>
<dbReference type="SMART" id="SM00327">
    <property type="entry name" value="VWA"/>
    <property type="match status" value="1"/>
</dbReference>
<keyword evidence="1" id="KW-1133">Transmembrane helix</keyword>
<protein>
    <submittedName>
        <fullName evidence="3">VWA domain-containing protein</fullName>
    </submittedName>
</protein>
<reference evidence="3 4" key="1">
    <citation type="submission" date="2021-05" db="EMBL/GenBank/DDBJ databases">
        <title>Description of Cellulomonas sp. DKR-3 sp. nov.</title>
        <authorList>
            <person name="Dahal R.H."/>
            <person name="Chaudhary D.K."/>
        </authorList>
    </citation>
    <scope>NUCLEOTIDE SEQUENCE [LARGE SCALE GENOMIC DNA]</scope>
    <source>
        <strain evidence="3 4">DKR-3</strain>
    </source>
</reference>
<gene>
    <name evidence="3" type="ORF">KIN34_05930</name>
</gene>
<evidence type="ECO:0000256" key="1">
    <source>
        <dbReference type="SAM" id="Phobius"/>
    </source>
</evidence>
<name>A0ABS5TXE1_9CELL</name>
<accession>A0ABS5TXE1</accession>
<feature type="domain" description="VWFA" evidence="2">
    <location>
        <begin position="103"/>
        <end position="305"/>
    </location>
</feature>
<dbReference type="Proteomes" id="UP000722125">
    <property type="component" value="Unassembled WGS sequence"/>
</dbReference>
<dbReference type="EMBL" id="JAHBOH010000001">
    <property type="protein sequence ID" value="MBT0993824.1"/>
    <property type="molecule type" value="Genomic_DNA"/>
</dbReference>